<dbReference type="PANTHER" id="PTHR48022">
    <property type="entry name" value="PLASTIDIC GLUCOSE TRANSPORTER 4"/>
    <property type="match status" value="1"/>
</dbReference>
<feature type="transmembrane region" description="Helical" evidence="8">
    <location>
        <begin position="51"/>
        <end position="72"/>
    </location>
</feature>
<keyword evidence="5 8" id="KW-1133">Transmembrane helix</keyword>
<reference evidence="10" key="1">
    <citation type="journal article" date="2021" name="Nat. Commun.">
        <title>Genetic determinants of endophytism in the Arabidopsis root mycobiome.</title>
        <authorList>
            <person name="Mesny F."/>
            <person name="Miyauchi S."/>
            <person name="Thiergart T."/>
            <person name="Pickel B."/>
            <person name="Atanasova L."/>
            <person name="Karlsson M."/>
            <person name="Huettel B."/>
            <person name="Barry K.W."/>
            <person name="Haridas S."/>
            <person name="Chen C."/>
            <person name="Bauer D."/>
            <person name="Andreopoulos W."/>
            <person name="Pangilinan J."/>
            <person name="LaButti K."/>
            <person name="Riley R."/>
            <person name="Lipzen A."/>
            <person name="Clum A."/>
            <person name="Drula E."/>
            <person name="Henrissat B."/>
            <person name="Kohler A."/>
            <person name="Grigoriev I.V."/>
            <person name="Martin F.M."/>
            <person name="Hacquard S."/>
        </authorList>
    </citation>
    <scope>NUCLEOTIDE SEQUENCE</scope>
    <source>
        <strain evidence="10">MPI-CAGE-CH-0235</strain>
    </source>
</reference>
<evidence type="ECO:0000259" key="9">
    <source>
        <dbReference type="PROSITE" id="PS50850"/>
    </source>
</evidence>
<evidence type="ECO:0000256" key="1">
    <source>
        <dbReference type="ARBA" id="ARBA00004141"/>
    </source>
</evidence>
<proteinExistence type="inferred from homology"/>
<feature type="transmembrane region" description="Helical" evidence="8">
    <location>
        <begin position="103"/>
        <end position="124"/>
    </location>
</feature>
<keyword evidence="6 8" id="KW-0472">Membrane</keyword>
<comment type="subcellular location">
    <subcellularLocation>
        <location evidence="1">Membrane</location>
        <topology evidence="1">Multi-pass membrane protein</topology>
    </subcellularLocation>
</comment>
<keyword evidence="3 7" id="KW-0813">Transport</keyword>
<dbReference type="PROSITE" id="PS00217">
    <property type="entry name" value="SUGAR_TRANSPORT_2"/>
    <property type="match status" value="1"/>
</dbReference>
<evidence type="ECO:0000313" key="11">
    <source>
        <dbReference type="Proteomes" id="UP000813444"/>
    </source>
</evidence>
<dbReference type="Pfam" id="PF00083">
    <property type="entry name" value="Sugar_tr"/>
    <property type="match status" value="1"/>
</dbReference>
<organism evidence="10 11">
    <name type="scientific">Stachybotrys elegans</name>
    <dbReference type="NCBI Taxonomy" id="80388"/>
    <lineage>
        <taxon>Eukaryota</taxon>
        <taxon>Fungi</taxon>
        <taxon>Dikarya</taxon>
        <taxon>Ascomycota</taxon>
        <taxon>Pezizomycotina</taxon>
        <taxon>Sordariomycetes</taxon>
        <taxon>Hypocreomycetidae</taxon>
        <taxon>Hypocreales</taxon>
        <taxon>Stachybotryaceae</taxon>
        <taxon>Stachybotrys</taxon>
    </lineage>
</organism>
<feature type="transmembrane region" description="Helical" evidence="8">
    <location>
        <begin position="327"/>
        <end position="350"/>
    </location>
</feature>
<evidence type="ECO:0000256" key="4">
    <source>
        <dbReference type="ARBA" id="ARBA00022692"/>
    </source>
</evidence>
<dbReference type="PROSITE" id="PS50850">
    <property type="entry name" value="MFS"/>
    <property type="match status" value="1"/>
</dbReference>
<dbReference type="FunFam" id="1.20.1250.20:FF:000090">
    <property type="entry name" value="MFS sugar transporter, putative"/>
    <property type="match status" value="1"/>
</dbReference>
<feature type="domain" description="Major facilitator superfamily (MFS) profile" evidence="9">
    <location>
        <begin position="12"/>
        <end position="456"/>
    </location>
</feature>
<comment type="caution">
    <text evidence="10">The sequence shown here is derived from an EMBL/GenBank/DDBJ whole genome shotgun (WGS) entry which is preliminary data.</text>
</comment>
<feature type="transmembrane region" description="Helical" evidence="8">
    <location>
        <begin position="399"/>
        <end position="419"/>
    </location>
</feature>
<dbReference type="NCBIfam" id="TIGR00879">
    <property type="entry name" value="SP"/>
    <property type="match status" value="1"/>
</dbReference>
<dbReference type="AlphaFoldDB" id="A0A8K0WTJ4"/>
<evidence type="ECO:0000256" key="7">
    <source>
        <dbReference type="RuleBase" id="RU003346"/>
    </source>
</evidence>
<dbReference type="InterPro" id="IPR003663">
    <property type="entry name" value="Sugar/inositol_transpt"/>
</dbReference>
<gene>
    <name evidence="10" type="ORF">B0I35DRAFT_348227</name>
</gene>
<name>A0A8K0WTJ4_9HYPO</name>
<evidence type="ECO:0000256" key="2">
    <source>
        <dbReference type="ARBA" id="ARBA00010992"/>
    </source>
</evidence>
<dbReference type="Proteomes" id="UP000813444">
    <property type="component" value="Unassembled WGS sequence"/>
</dbReference>
<feature type="transmembrane region" description="Helical" evidence="8">
    <location>
        <begin position="262"/>
        <end position="283"/>
    </location>
</feature>
<accession>A0A8K0WTJ4</accession>
<evidence type="ECO:0000313" key="10">
    <source>
        <dbReference type="EMBL" id="KAH7324316.1"/>
    </source>
</evidence>
<evidence type="ECO:0000256" key="8">
    <source>
        <dbReference type="SAM" id="Phobius"/>
    </source>
</evidence>
<dbReference type="OrthoDB" id="6612291at2759"/>
<dbReference type="InterPro" id="IPR036259">
    <property type="entry name" value="MFS_trans_sf"/>
</dbReference>
<dbReference type="InterPro" id="IPR020846">
    <property type="entry name" value="MFS_dom"/>
</dbReference>
<dbReference type="Gene3D" id="1.20.1250.20">
    <property type="entry name" value="MFS general substrate transporter like domains"/>
    <property type="match status" value="1"/>
</dbReference>
<feature type="transmembrane region" description="Helical" evidence="8">
    <location>
        <begin position="170"/>
        <end position="193"/>
    </location>
</feature>
<dbReference type="InterPro" id="IPR005828">
    <property type="entry name" value="MFS_sugar_transport-like"/>
</dbReference>
<dbReference type="PROSITE" id="PS00216">
    <property type="entry name" value="SUGAR_TRANSPORT_1"/>
    <property type="match status" value="1"/>
</dbReference>
<keyword evidence="4 8" id="KW-0812">Transmembrane</keyword>
<comment type="similarity">
    <text evidence="2 7">Belongs to the major facilitator superfamily. Sugar transporter (TC 2.A.1.1) family.</text>
</comment>
<dbReference type="SUPFAM" id="SSF103473">
    <property type="entry name" value="MFS general substrate transporter"/>
    <property type="match status" value="1"/>
</dbReference>
<feature type="transmembrane region" description="Helical" evidence="8">
    <location>
        <begin position="362"/>
        <end position="387"/>
    </location>
</feature>
<feature type="transmembrane region" description="Helical" evidence="8">
    <location>
        <begin position="79"/>
        <end position="97"/>
    </location>
</feature>
<dbReference type="GO" id="GO:0005351">
    <property type="term" value="F:carbohydrate:proton symporter activity"/>
    <property type="evidence" value="ECO:0007669"/>
    <property type="project" value="TreeGrafter"/>
</dbReference>
<evidence type="ECO:0000256" key="3">
    <source>
        <dbReference type="ARBA" id="ARBA00022448"/>
    </source>
</evidence>
<sequence length="511" mass="56050">MALPPKWYQFLVSVFASLGSLLFGYDLGVIAEAIASPNFIERFGDNPDERGAVVSIFTGGAFFGAALAAPVSERLGRKITILVGALVFCLGGALQTAANHINYLYSGRCFAGVGVGFLCMIVPVYQGELCHPDIRGRVTSLQQFMLGIGALSAAWISYGCYIGFPDDNPLQWRLSLAIQIIPGGVLALLILFFPESPRWLIDHDRGAEGLATLAKLHAHGDIDDPWVQAEYAQITAAIAEEHQHKAQSISELFTDRSCLRRLILACSIQAAIQMTGVSAIQYYSVEIYSKIGIEGHDTLRYQAISSVLALVAQFLCMVTIDYTGRRWVLILGNLANMVTFIIATILLAVFPPGSSGGGGSAAWGFIAMTWLYNFSFSWTCGPLSWIIPAEIFDTKTRSYGVAIATMTSFAFNTMIGQTTSVALNDETGIGWRWYILFIVCNFTNAVWFWAILPETAKRPLEEMRYLFTEAPLFVPTMDMSKFKAGTELEKRVEEQLAGHAKAAEMEGEQRV</sequence>
<evidence type="ECO:0000256" key="5">
    <source>
        <dbReference type="ARBA" id="ARBA00022989"/>
    </source>
</evidence>
<dbReference type="PANTHER" id="PTHR48022:SF37">
    <property type="entry name" value="MAJOR FACILITATOR SUPERFAMILY (MFS) PROFILE DOMAIN-CONTAINING PROTEIN-RELATED"/>
    <property type="match status" value="1"/>
</dbReference>
<protein>
    <submittedName>
        <fullName evidence="10">General substrate transporter</fullName>
    </submittedName>
</protein>
<feature type="transmembrane region" description="Helical" evidence="8">
    <location>
        <begin position="144"/>
        <end position="164"/>
    </location>
</feature>
<keyword evidence="11" id="KW-1185">Reference proteome</keyword>
<feature type="transmembrane region" description="Helical" evidence="8">
    <location>
        <begin position="303"/>
        <end position="320"/>
    </location>
</feature>
<evidence type="ECO:0000256" key="6">
    <source>
        <dbReference type="ARBA" id="ARBA00023136"/>
    </source>
</evidence>
<dbReference type="InterPro" id="IPR005829">
    <property type="entry name" value="Sugar_transporter_CS"/>
</dbReference>
<dbReference type="EMBL" id="JAGPNK010000003">
    <property type="protein sequence ID" value="KAH7324316.1"/>
    <property type="molecule type" value="Genomic_DNA"/>
</dbReference>
<dbReference type="GO" id="GO:0016020">
    <property type="term" value="C:membrane"/>
    <property type="evidence" value="ECO:0007669"/>
    <property type="project" value="UniProtKB-SubCell"/>
</dbReference>
<feature type="transmembrane region" description="Helical" evidence="8">
    <location>
        <begin position="431"/>
        <end position="452"/>
    </location>
</feature>
<dbReference type="PRINTS" id="PR00171">
    <property type="entry name" value="SUGRTRNSPORT"/>
</dbReference>
<dbReference type="InterPro" id="IPR050360">
    <property type="entry name" value="MFS_Sugar_Transporters"/>
</dbReference>